<organism evidence="2 3">
    <name type="scientific">Ketobacter alkanivorans</name>
    <dbReference type="NCBI Taxonomy" id="1917421"/>
    <lineage>
        <taxon>Bacteria</taxon>
        <taxon>Pseudomonadati</taxon>
        <taxon>Pseudomonadota</taxon>
        <taxon>Gammaproteobacteria</taxon>
        <taxon>Pseudomonadales</taxon>
        <taxon>Ketobacteraceae</taxon>
        <taxon>Ketobacter</taxon>
    </lineage>
</organism>
<sequence length="119" mass="13934">MEKRIREKRVIQRHHLKYYLSVYNRKTGKSIGYIVNISTEGLRLVSHIPLLTHSVFQFRIKLPREIEGARNIDFDALSCWCRPDVSPDCFDTGFKLIDPPQELMSLIEGLSSYFSFKLD</sequence>
<evidence type="ECO:0000313" key="3">
    <source>
        <dbReference type="Proteomes" id="UP000235116"/>
    </source>
</evidence>
<dbReference type="KEGG" id="kak:Kalk_16915"/>
<dbReference type="GO" id="GO:0035438">
    <property type="term" value="F:cyclic-di-GMP binding"/>
    <property type="evidence" value="ECO:0007669"/>
    <property type="project" value="InterPro"/>
</dbReference>
<gene>
    <name evidence="2" type="ORF">Kalk_16915</name>
</gene>
<evidence type="ECO:0000259" key="1">
    <source>
        <dbReference type="Pfam" id="PF07238"/>
    </source>
</evidence>
<accession>A0A2K9LT47</accession>
<dbReference type="InterPro" id="IPR009875">
    <property type="entry name" value="PilZ_domain"/>
</dbReference>
<dbReference type="OrthoDB" id="5625505at2"/>
<dbReference type="EMBL" id="CP022684">
    <property type="protein sequence ID" value="AUM14004.1"/>
    <property type="molecule type" value="Genomic_DNA"/>
</dbReference>
<feature type="domain" description="PilZ" evidence="1">
    <location>
        <begin position="8"/>
        <end position="108"/>
    </location>
</feature>
<protein>
    <recommendedName>
        <fullName evidence="1">PilZ domain-containing protein</fullName>
    </recommendedName>
</protein>
<evidence type="ECO:0000313" key="2">
    <source>
        <dbReference type="EMBL" id="AUM14004.1"/>
    </source>
</evidence>
<keyword evidence="3" id="KW-1185">Reference proteome</keyword>
<dbReference type="Proteomes" id="UP000235116">
    <property type="component" value="Chromosome"/>
</dbReference>
<name>A0A2K9LT47_9GAMM</name>
<dbReference type="RefSeq" id="WP_101895379.1">
    <property type="nucleotide sequence ID" value="NZ_CP022684.1"/>
</dbReference>
<dbReference type="AlphaFoldDB" id="A0A2K9LT47"/>
<proteinExistence type="predicted"/>
<dbReference type="Pfam" id="PF07238">
    <property type="entry name" value="PilZ"/>
    <property type="match status" value="1"/>
</dbReference>
<reference evidence="3" key="1">
    <citation type="submission" date="2017-08" db="EMBL/GenBank/DDBJ databases">
        <title>Direct submision.</title>
        <authorList>
            <person name="Kim S.-J."/>
            <person name="Rhee S.-K."/>
        </authorList>
    </citation>
    <scope>NUCLEOTIDE SEQUENCE [LARGE SCALE GENOMIC DNA]</scope>
    <source>
        <strain evidence="3">GI5</strain>
    </source>
</reference>